<keyword evidence="2" id="KW-1185">Reference proteome</keyword>
<sequence>MGKQLPKHVVFKGDNGHYMAAVTPPGEENVFLQFYVSAGDKNDLRCSHTIHTNNDGTIRIKSDYYDKFWRRSPNWIWADSDDQSSNNRDTLFRIVKLDGEGMYALQNVNNGNYCHRLTWDYKQSCLNASSPSIHNEARLKIEEAVLSRRIFDVHYRTLDAKVHGEKLNTLITQDAINRGSRDNKETISLKYSVSRETKWDSTASIKLGVTTTVQAGIPEVASASVQVSIEFTFSHSWGQAVTRTEEHSTEYEVTVPPNTMVKLRVLATQATCEVPFSYSQEDVLSSGKKVVYKFNDGIYRGVNSYGFKIDVSEKKL</sequence>
<reference evidence="1" key="2">
    <citation type="submission" date="2025-09" db="UniProtKB">
        <authorList>
            <consortium name="EnsemblPlants"/>
        </authorList>
    </citation>
    <scope>IDENTIFICATION</scope>
</reference>
<evidence type="ECO:0000313" key="2">
    <source>
        <dbReference type="Proteomes" id="UP001732700"/>
    </source>
</evidence>
<protein>
    <submittedName>
        <fullName evidence="1">Uncharacterized protein</fullName>
    </submittedName>
</protein>
<reference evidence="1" key="1">
    <citation type="submission" date="2021-05" db="EMBL/GenBank/DDBJ databases">
        <authorList>
            <person name="Scholz U."/>
            <person name="Mascher M."/>
            <person name="Fiebig A."/>
        </authorList>
    </citation>
    <scope>NUCLEOTIDE SEQUENCE [LARGE SCALE GENOMIC DNA]</scope>
</reference>
<evidence type="ECO:0000313" key="1">
    <source>
        <dbReference type="EnsemblPlants" id="AVESA.00010b.r2.3DG0571260.1.CDS.1"/>
    </source>
</evidence>
<dbReference type="EnsemblPlants" id="AVESA.00010b.r2.3DG0571260.1">
    <property type="protein sequence ID" value="AVESA.00010b.r2.3DG0571260.1.CDS.1"/>
    <property type="gene ID" value="AVESA.00010b.r2.3DG0571260"/>
</dbReference>
<organism evidence="1 2">
    <name type="scientific">Avena sativa</name>
    <name type="common">Oat</name>
    <dbReference type="NCBI Taxonomy" id="4498"/>
    <lineage>
        <taxon>Eukaryota</taxon>
        <taxon>Viridiplantae</taxon>
        <taxon>Streptophyta</taxon>
        <taxon>Embryophyta</taxon>
        <taxon>Tracheophyta</taxon>
        <taxon>Spermatophyta</taxon>
        <taxon>Magnoliopsida</taxon>
        <taxon>Liliopsida</taxon>
        <taxon>Poales</taxon>
        <taxon>Poaceae</taxon>
        <taxon>BOP clade</taxon>
        <taxon>Pooideae</taxon>
        <taxon>Poodae</taxon>
        <taxon>Poeae</taxon>
        <taxon>Poeae Chloroplast Group 1 (Aveneae type)</taxon>
        <taxon>Aveninae</taxon>
        <taxon>Avena</taxon>
    </lineage>
</organism>
<name>A0ACD5W7M1_AVESA</name>
<accession>A0ACD5W7M1</accession>
<proteinExistence type="predicted"/>
<dbReference type="Proteomes" id="UP001732700">
    <property type="component" value="Chromosome 3D"/>
</dbReference>